<comment type="caution">
    <text evidence="1">The sequence shown here is derived from an EMBL/GenBank/DDBJ whole genome shotgun (WGS) entry which is preliminary data.</text>
</comment>
<protein>
    <submittedName>
        <fullName evidence="1">Uncharacterized protein</fullName>
    </submittedName>
</protein>
<dbReference type="EMBL" id="BJUB01000012">
    <property type="protein sequence ID" value="GEK22911.1"/>
    <property type="molecule type" value="Genomic_DNA"/>
</dbReference>
<dbReference type="RefSeq" id="WP_146929770.1">
    <property type="nucleotide sequence ID" value="NZ_BJUB01000012.1"/>
</dbReference>
<keyword evidence="2" id="KW-1185">Reference proteome</keyword>
<reference evidence="1 2" key="1">
    <citation type="submission" date="2019-07" db="EMBL/GenBank/DDBJ databases">
        <title>Whole genome shotgun sequence of Cellulomonas xylanilytica NBRC 101102.</title>
        <authorList>
            <person name="Hosoyama A."/>
            <person name="Uohara A."/>
            <person name="Ohji S."/>
            <person name="Ichikawa N."/>
        </authorList>
    </citation>
    <scope>NUCLEOTIDE SEQUENCE [LARGE SCALE GENOMIC DNA]</scope>
    <source>
        <strain evidence="1 2">NBRC 101102</strain>
    </source>
</reference>
<dbReference type="AlphaFoldDB" id="A0A510VAA2"/>
<evidence type="ECO:0000313" key="1">
    <source>
        <dbReference type="EMBL" id="GEK22911.1"/>
    </source>
</evidence>
<name>A0A510VAA2_9CELL</name>
<organism evidence="1 2">
    <name type="scientific">Cellulomonas xylanilytica</name>
    <dbReference type="NCBI Taxonomy" id="233583"/>
    <lineage>
        <taxon>Bacteria</taxon>
        <taxon>Bacillati</taxon>
        <taxon>Actinomycetota</taxon>
        <taxon>Actinomycetes</taxon>
        <taxon>Micrococcales</taxon>
        <taxon>Cellulomonadaceae</taxon>
        <taxon>Cellulomonas</taxon>
    </lineage>
</organism>
<sequence>MTEEAAPIPNPYLAAIRQHRGQAVPVAADLRDDLDAVVRAMDAGAWLSPVADAFYVDLTGHKQALTTAADGAIATYDSAVRGQPEQVEPGAWQTRWRNLR</sequence>
<accession>A0A510VAA2</accession>
<gene>
    <name evidence="1" type="ORF">CXY01_34310</name>
</gene>
<dbReference type="OrthoDB" id="4867160at2"/>
<dbReference type="Proteomes" id="UP000321118">
    <property type="component" value="Unassembled WGS sequence"/>
</dbReference>
<proteinExistence type="predicted"/>
<evidence type="ECO:0000313" key="2">
    <source>
        <dbReference type="Proteomes" id="UP000321118"/>
    </source>
</evidence>